<sequence length="161" mass="18212">MSYIFEDRLKIIGVNPYLSVPNDILQAIFSDSQKSSGPIQVKGELNGLPYKQTLVKYAGEWRFYVNTTMLKKSPERIGETCLVSVAFDPESRLIEMPEGLRVALNQVPEASQVFETLSTSRQQEIIRYIAKLKSKAAIERNIERAVTFLLGNGRFVGREKP</sequence>
<accession>A0A6A0B5M6</accession>
<evidence type="ECO:0000313" key="1">
    <source>
        <dbReference type="EMBL" id="GFH40015.1"/>
    </source>
</evidence>
<evidence type="ECO:0000313" key="2">
    <source>
        <dbReference type="Proteomes" id="UP000475928"/>
    </source>
</evidence>
<dbReference type="Pfam" id="PF13376">
    <property type="entry name" value="OmdA"/>
    <property type="match status" value="1"/>
</dbReference>
<dbReference type="Proteomes" id="UP000475928">
    <property type="component" value="Unassembled WGS sequence"/>
</dbReference>
<dbReference type="EMBL" id="BLLH01000001">
    <property type="protein sequence ID" value="GFH40015.1"/>
    <property type="molecule type" value="Genomic_DNA"/>
</dbReference>
<proteinExistence type="predicted"/>
<dbReference type="SUPFAM" id="SSF141694">
    <property type="entry name" value="AF2212/PG0164-like"/>
    <property type="match status" value="1"/>
</dbReference>
<gene>
    <name evidence="1" type="primary">ybaD</name>
    <name evidence="1" type="ORF">Hs20B_04130</name>
</gene>
<keyword evidence="2" id="KW-1185">Reference proteome</keyword>
<dbReference type="AlphaFoldDB" id="A0A6A0B5M6"/>
<dbReference type="RefSeq" id="WP_172355100.1">
    <property type="nucleotide sequence ID" value="NZ_BLLH01000001.1"/>
</dbReference>
<comment type="caution">
    <text evidence="1">The sequence shown here is derived from an EMBL/GenBank/DDBJ whole genome shotgun (WGS) entry which is preliminary data.</text>
</comment>
<evidence type="ECO:0008006" key="3">
    <source>
        <dbReference type="Google" id="ProtNLM"/>
    </source>
</evidence>
<organism evidence="1 2">
    <name type="scientific">Pseudolactococcus insecticola</name>
    <dbReference type="NCBI Taxonomy" id="2709158"/>
    <lineage>
        <taxon>Bacteria</taxon>
        <taxon>Bacillati</taxon>
        <taxon>Bacillota</taxon>
        <taxon>Bacilli</taxon>
        <taxon>Lactobacillales</taxon>
        <taxon>Streptococcaceae</taxon>
        <taxon>Pseudolactococcus</taxon>
    </lineage>
</organism>
<protein>
    <recommendedName>
        <fullName evidence="3">DUF1905 domain-containing protein</fullName>
    </recommendedName>
</protein>
<name>A0A6A0B5M6_9LACT</name>
<reference evidence="1 2" key="1">
    <citation type="submission" date="2020-02" db="EMBL/GenBank/DDBJ databases">
        <title>Draft genome sequence of Lactococcus sp. Hs20B0-1.</title>
        <authorList>
            <person name="Noda S."/>
            <person name="Yuki M."/>
            <person name="Ohkuma M."/>
        </authorList>
    </citation>
    <scope>NUCLEOTIDE SEQUENCE [LARGE SCALE GENOMIC DNA]</scope>
    <source>
        <strain evidence="1 2">Hs20B0-1</strain>
    </source>
</reference>